<dbReference type="GeneTree" id="ENSGT01020000230582"/>
<accession>A0A3B4H0U0</accession>
<proteinExistence type="predicted"/>
<sequence>MRAAVGAILLLLTLCQGEALRCNFCFSDDSVLCTPTSIQTCSGRANACGAVIFQGALRSSFRQCMNMAVCQGYVTTPGVIARCCSTDLCN</sequence>
<evidence type="ECO:0000313" key="4">
    <source>
        <dbReference type="RefSeq" id="XP_013770093.1"/>
    </source>
</evidence>
<dbReference type="InterPro" id="IPR045860">
    <property type="entry name" value="Snake_toxin-like_sf"/>
</dbReference>
<reference evidence="4" key="2">
    <citation type="submission" date="2025-04" db="UniProtKB">
        <authorList>
            <consortium name="RefSeq"/>
        </authorList>
    </citation>
    <scope>IDENTIFICATION</scope>
</reference>
<name>A0A3B4H0U0_9CICH</name>
<feature type="chain" id="PRO_5044590717" evidence="1">
    <location>
        <begin position="20"/>
        <end position="90"/>
    </location>
</feature>
<dbReference type="Ensembl" id="ENSPNYT00000029976.1">
    <property type="protein sequence ID" value="ENSPNYP00000029262.1"/>
    <property type="gene ID" value="ENSPNYG00000022049.1"/>
</dbReference>
<gene>
    <name evidence="4" type="primary">LOC102195357</name>
</gene>
<evidence type="ECO:0000313" key="2">
    <source>
        <dbReference type="Ensembl" id="ENSPNYP00000029262.1"/>
    </source>
</evidence>
<evidence type="ECO:0000313" key="3">
    <source>
        <dbReference type="Proteomes" id="UP000695023"/>
    </source>
</evidence>
<keyword evidence="1" id="KW-0732">Signal</keyword>
<dbReference type="RefSeq" id="XP_013770093.1">
    <property type="nucleotide sequence ID" value="XM_013914639.1"/>
</dbReference>
<keyword evidence="3" id="KW-1185">Reference proteome</keyword>
<feature type="signal peptide" evidence="1">
    <location>
        <begin position="1"/>
        <end position="19"/>
    </location>
</feature>
<dbReference type="Gene3D" id="2.10.60.10">
    <property type="entry name" value="CD59"/>
    <property type="match status" value="1"/>
</dbReference>
<dbReference type="GeneID" id="102195357"/>
<dbReference type="AlphaFoldDB" id="A0A3B4H0U0"/>
<protein>
    <submittedName>
        <fullName evidence="2 4">CD59 glycoprotein-like</fullName>
    </submittedName>
</protein>
<reference evidence="2" key="1">
    <citation type="submission" date="2023-09" db="UniProtKB">
        <authorList>
            <consortium name="Ensembl"/>
        </authorList>
    </citation>
    <scope>IDENTIFICATION</scope>
</reference>
<dbReference type="Proteomes" id="UP000695023">
    <property type="component" value="Unplaced"/>
</dbReference>
<evidence type="ECO:0000256" key="1">
    <source>
        <dbReference type="SAM" id="SignalP"/>
    </source>
</evidence>
<dbReference type="SUPFAM" id="SSF57302">
    <property type="entry name" value="Snake toxin-like"/>
    <property type="match status" value="1"/>
</dbReference>
<organism evidence="2">
    <name type="scientific">Pundamilia nyererei</name>
    <dbReference type="NCBI Taxonomy" id="303518"/>
    <lineage>
        <taxon>Eukaryota</taxon>
        <taxon>Metazoa</taxon>
        <taxon>Chordata</taxon>
        <taxon>Craniata</taxon>
        <taxon>Vertebrata</taxon>
        <taxon>Euteleostomi</taxon>
        <taxon>Actinopterygii</taxon>
        <taxon>Neopterygii</taxon>
        <taxon>Teleostei</taxon>
        <taxon>Neoteleostei</taxon>
        <taxon>Acanthomorphata</taxon>
        <taxon>Ovalentaria</taxon>
        <taxon>Cichlomorphae</taxon>
        <taxon>Cichliformes</taxon>
        <taxon>Cichlidae</taxon>
        <taxon>African cichlids</taxon>
        <taxon>Pseudocrenilabrinae</taxon>
        <taxon>Haplochromini</taxon>
        <taxon>Pundamilia</taxon>
    </lineage>
</organism>